<dbReference type="EMBL" id="UINC01006156">
    <property type="protein sequence ID" value="SVA25821.1"/>
    <property type="molecule type" value="Genomic_DNA"/>
</dbReference>
<dbReference type="AlphaFoldDB" id="A0A381UDJ7"/>
<gene>
    <name evidence="1" type="ORF">METZ01_LOCUS78675</name>
</gene>
<proteinExistence type="predicted"/>
<feature type="non-terminal residue" evidence="1">
    <location>
        <position position="316"/>
    </location>
</feature>
<protein>
    <submittedName>
        <fullName evidence="1">Uncharacterized protein</fullName>
    </submittedName>
</protein>
<name>A0A381UDJ7_9ZZZZ</name>
<reference evidence="1" key="1">
    <citation type="submission" date="2018-05" db="EMBL/GenBank/DDBJ databases">
        <authorList>
            <person name="Lanie J.A."/>
            <person name="Ng W.-L."/>
            <person name="Kazmierczak K.M."/>
            <person name="Andrzejewski T.M."/>
            <person name="Davidsen T.M."/>
            <person name="Wayne K.J."/>
            <person name="Tettelin H."/>
            <person name="Glass J.I."/>
            <person name="Rusch D."/>
            <person name="Podicherti R."/>
            <person name="Tsui H.-C.T."/>
            <person name="Winkler M.E."/>
        </authorList>
    </citation>
    <scope>NUCLEOTIDE SEQUENCE</scope>
</reference>
<accession>A0A381UDJ7</accession>
<sequence>MTSRNFLIAVFMLLLSPLAVSQPSAYEPPRTPDGHPDLQGTFTFRTLTPMQRPTELGERAVLTEEEAAEWAVFENRRQNRDLIIDSVGGAQYPPGVISYNEFWYERGDDTVVDRRTSLIVDPPNGRIPALTEEALQRRSDVSTMRELSLGPEARPYAERCIVTRTSGPPMQPGSYNLNVQFVQTSAYFMIMNEMIHNVRVVRMNKGHRDGPSMNWEGDSVGHWEGNTLVVDTVNFWKGTAFADSTSKMHLVEKFTRTGADSIQYQFTIEDPTTWIAPWTAVIPMRSMDQPIYEYACHEGNYGFHGVMAGIRRLQLE</sequence>
<organism evidence="1">
    <name type="scientific">marine metagenome</name>
    <dbReference type="NCBI Taxonomy" id="408172"/>
    <lineage>
        <taxon>unclassified sequences</taxon>
        <taxon>metagenomes</taxon>
        <taxon>ecological metagenomes</taxon>
    </lineage>
</organism>
<evidence type="ECO:0000313" key="1">
    <source>
        <dbReference type="EMBL" id="SVA25821.1"/>
    </source>
</evidence>